<keyword evidence="4" id="KW-0378">Hydrolase</keyword>
<evidence type="ECO:0000256" key="6">
    <source>
        <dbReference type="ARBA" id="ARBA00023277"/>
    </source>
</evidence>
<accession>A0A367CHK8</accession>
<dbReference type="CDD" id="cd00063">
    <property type="entry name" value="FN3"/>
    <property type="match status" value="2"/>
</dbReference>
<dbReference type="InterPro" id="IPR036116">
    <property type="entry name" value="FN3_sf"/>
</dbReference>
<dbReference type="CDD" id="cd20174">
    <property type="entry name" value="GH18_LinChi78-like_UFR"/>
    <property type="match status" value="1"/>
</dbReference>
<evidence type="ECO:0000259" key="12">
    <source>
        <dbReference type="PROSITE" id="PS51910"/>
    </source>
</evidence>
<evidence type="ECO:0000256" key="2">
    <source>
        <dbReference type="ARBA" id="ARBA00012729"/>
    </source>
</evidence>
<dbReference type="InterPro" id="IPR013783">
    <property type="entry name" value="Ig-like_fold"/>
</dbReference>
<dbReference type="SMART" id="SM00495">
    <property type="entry name" value="ChtBD3"/>
    <property type="match status" value="2"/>
</dbReference>
<evidence type="ECO:0000256" key="9">
    <source>
        <dbReference type="SAM" id="MobiDB-lite"/>
    </source>
</evidence>
<dbReference type="SUPFAM" id="SSF51445">
    <property type="entry name" value="(Trans)glycosidases"/>
    <property type="match status" value="2"/>
</dbReference>
<feature type="domain" description="Cadherin" evidence="10">
    <location>
        <begin position="481"/>
        <end position="625"/>
    </location>
</feature>
<dbReference type="PROSITE" id="PS50268">
    <property type="entry name" value="CADHERIN_2"/>
    <property type="match status" value="1"/>
</dbReference>
<evidence type="ECO:0000259" key="10">
    <source>
        <dbReference type="PROSITE" id="PS50268"/>
    </source>
</evidence>
<dbReference type="Pfam" id="PF02839">
    <property type="entry name" value="CBM_5_12"/>
    <property type="match status" value="1"/>
</dbReference>
<organism evidence="13 14">
    <name type="scientific">Enterococcus durans</name>
    <dbReference type="NCBI Taxonomy" id="53345"/>
    <lineage>
        <taxon>Bacteria</taxon>
        <taxon>Bacillati</taxon>
        <taxon>Bacillota</taxon>
        <taxon>Bacilli</taxon>
        <taxon>Lactobacillales</taxon>
        <taxon>Enterococcaceae</taxon>
        <taxon>Enterococcus</taxon>
    </lineage>
</organism>
<dbReference type="InterPro" id="IPR011583">
    <property type="entry name" value="Chitinase_II/V-like_cat"/>
</dbReference>
<dbReference type="Pfam" id="PF16403">
    <property type="entry name" value="Bact_surface_Ig-like"/>
    <property type="match status" value="3"/>
</dbReference>
<dbReference type="STRING" id="53345.LIU_11700"/>
<dbReference type="Gene3D" id="3.20.20.80">
    <property type="entry name" value="Glycosidases"/>
    <property type="match status" value="2"/>
</dbReference>
<comment type="catalytic activity">
    <reaction evidence="1">
        <text>Random endo-hydrolysis of N-acetyl-beta-D-glucosaminide (1-&gt;4)-beta-linkages in chitin and chitodextrins.</text>
        <dbReference type="EC" id="3.2.1.14"/>
    </reaction>
</comment>
<evidence type="ECO:0000256" key="4">
    <source>
        <dbReference type="ARBA" id="ARBA00022801"/>
    </source>
</evidence>
<dbReference type="SUPFAM" id="SSF54556">
    <property type="entry name" value="Chitinase insertion domain"/>
    <property type="match status" value="1"/>
</dbReference>
<feature type="region of interest" description="Disordered" evidence="9">
    <location>
        <begin position="166"/>
        <end position="200"/>
    </location>
</feature>
<evidence type="ECO:0000256" key="8">
    <source>
        <dbReference type="ARBA" id="ARBA00023326"/>
    </source>
</evidence>
<dbReference type="GO" id="GO:0008843">
    <property type="term" value="F:endochitinase activity"/>
    <property type="evidence" value="ECO:0007669"/>
    <property type="project" value="UniProtKB-EC"/>
</dbReference>
<dbReference type="SMART" id="SM00636">
    <property type="entry name" value="Glyco_18"/>
    <property type="match status" value="1"/>
</dbReference>
<feature type="domain" description="Fibronectin type-III" evidence="11">
    <location>
        <begin position="1130"/>
        <end position="1218"/>
    </location>
</feature>
<name>A0A367CHK8_9ENTE</name>
<protein>
    <recommendedName>
        <fullName evidence="2">chitinase</fullName>
        <ecNumber evidence="2">3.2.1.14</ecNumber>
    </recommendedName>
</protein>
<dbReference type="SUPFAM" id="SSF49265">
    <property type="entry name" value="Fibronectin type III"/>
    <property type="match status" value="2"/>
</dbReference>
<sequence>MQFLKYTDMDFIDVDWEYPNSVRQPDLVDNKNDEGTPNAGPQDRENYLTLMQDLRNALDKQGAEIGKTYELSTAIHGAKEKLEEHMDVKRLFDIIDFGNVMTYDLHGAWDEKAGHQTALYTNPNDPTSYSIDAVVDYLLGKNVDPQKIVIGAAFYTRGWDTVEKGGDASRPGLFQPASATNKDADGTASKGANNEAPAAIGDGGRMSGVWSYRSIDKLKAQMPDLKEYWDEEAQAPFMYSESTKDFYTFDNVRSVTAKAEYVKKHQLGGMISWMASQDKATNNSVVRDELTKAIKEGLFGKEALPVQKQDYDLRLDVDMAIRLGSTDSGKKGFELTLKNNEVLENYAGNALQPADKFYSTVKRPKLIFTLKDGATLARGDYKAGAVTVDGDKSIVDLSAVYDGRFLTPGNTYTFKLVRNDSQEVSPDQIESVVLEQYYDDKTQLSSQTIIGEAESNQAPVISGVGNQTITVGESFDPLAGVTATDKEDGDLTGQIKVTGKVDTAKEGNYPLTYSVTDSDGNETIVKRVITVEKKEISNEKPQFFGVNNQTITVGESFDPLAGVTATDKEDGDLTSQIKVTGKVDTAKEGKYPLTYSVTDSDGNETIAKRVITVEKKEISNEKPKFFGVNNQTITVGESFDPLAGVTATDKEDGDLTDQIKVTGSVDTTKAGVYTLAYSVTDSDGNTTRQERTITVKQKATVDFGVGQGIQWPAQVMAPFVDMTAYVSDREFSNNGAPNLAEIAKQSETKFFNLGFMQATGVVNGRLNWSWGGLNGLNELTNDQWQYEGIKKAIRELREEGGDVALSFGGLNSGAFWELTQDVTILTNAYQELIEGYGLTRIDLDVEAGAMDYQHNKANAKAIKKVQELTGVKVTLTLPVMPTGLIQTGLDVLKAYLEEGVDLENINIMTMCYGASVPDYAKGSIDAVDNTMKQVKDYFKKYAGIDLTTEQAYAKLGTTPSVGFENTGHPYFTTEMMKQVVDHAVEKNIGMVSFWSINRDAKIDNGVGQVKNRFEFTKVAQTFGESDIEPDTEAPTTPKNLTASKVTHHSVALNWEAATDNVAVKEYLIFRDGNKIGTTKTTSFTDTTVEAEKEYAYRVQAIDAAGNTSALSNELTVQTEKMPVDNQKPTAPSNLSILNITEKSATVSWKASTDNVAVSHYIVNVTGKGLTTEKTVTSLNYSITGLQAGEEYKVTVRAVDTSGNESDAVSKSFVTKEESTETIPQWDPNKIYLGGEKVMFEGKEYVANHWTLNDRPSESGQWGPWSLVTPEASEKNGEWNTSAIYLAGQIVTLNGQTYRAKWWNQNVNPETLQQWGVWEKI</sequence>
<dbReference type="GO" id="GO:0006032">
    <property type="term" value="P:chitin catabolic process"/>
    <property type="evidence" value="ECO:0007669"/>
    <property type="project" value="UniProtKB-KW"/>
</dbReference>
<dbReference type="GO" id="GO:0030246">
    <property type="term" value="F:carbohydrate binding"/>
    <property type="evidence" value="ECO:0007669"/>
    <property type="project" value="InterPro"/>
</dbReference>
<dbReference type="Gene3D" id="3.10.50.10">
    <property type="match status" value="1"/>
</dbReference>
<dbReference type="FunFam" id="2.60.40.10:FF:001114">
    <property type="entry name" value="Chitinase A1"/>
    <property type="match status" value="1"/>
</dbReference>
<feature type="domain" description="Fibronectin type-III" evidence="11">
    <location>
        <begin position="1036"/>
        <end position="1121"/>
    </location>
</feature>
<dbReference type="Pfam" id="PF00704">
    <property type="entry name" value="Glyco_hydro_18"/>
    <property type="match status" value="1"/>
</dbReference>
<evidence type="ECO:0000256" key="7">
    <source>
        <dbReference type="ARBA" id="ARBA00023295"/>
    </source>
</evidence>
<dbReference type="GO" id="GO:0016020">
    <property type="term" value="C:membrane"/>
    <property type="evidence" value="ECO:0007669"/>
    <property type="project" value="InterPro"/>
</dbReference>
<dbReference type="InterPro" id="IPR036573">
    <property type="entry name" value="CBM_sf_5/12"/>
</dbReference>
<evidence type="ECO:0000313" key="14">
    <source>
        <dbReference type="Proteomes" id="UP000252797"/>
    </source>
</evidence>
<dbReference type="PROSITE" id="PS50853">
    <property type="entry name" value="FN3"/>
    <property type="match status" value="2"/>
</dbReference>
<dbReference type="InterPro" id="IPR002126">
    <property type="entry name" value="Cadherin-like_dom"/>
</dbReference>
<dbReference type="PANTHER" id="PTHR11177">
    <property type="entry name" value="CHITINASE"/>
    <property type="match status" value="1"/>
</dbReference>
<dbReference type="GO" id="GO:0005509">
    <property type="term" value="F:calcium ion binding"/>
    <property type="evidence" value="ECO:0007669"/>
    <property type="project" value="InterPro"/>
</dbReference>
<keyword evidence="6" id="KW-0119">Carbohydrate metabolism</keyword>
<reference evidence="13 14" key="1">
    <citation type="submission" date="2015-06" db="EMBL/GenBank/DDBJ databases">
        <title>The Genome Sequence of Enterococcus durans 4EA1.</title>
        <authorList>
            <consortium name="The Broad Institute Genomics Platform"/>
            <consortium name="The Broad Institute Genome Sequencing Center for Infectious Disease"/>
            <person name="Earl A.M."/>
            <person name="Van Tyne D."/>
            <person name="Lebreton F."/>
            <person name="Saavedra J.T."/>
            <person name="Gilmore M.S."/>
            <person name="Manson Mcguire A."/>
            <person name="Clock S."/>
            <person name="Crupain M."/>
            <person name="Rangan U."/>
            <person name="Young S."/>
            <person name="Abouelleil A."/>
            <person name="Cao P."/>
            <person name="Chapman S.B."/>
            <person name="Griggs A."/>
            <person name="Priest M."/>
            <person name="Shea T."/>
            <person name="Wortman J."/>
            <person name="Nusbaum C."/>
            <person name="Birren B."/>
        </authorList>
    </citation>
    <scope>NUCLEOTIDE SEQUENCE [LARGE SCALE GENOMIC DNA]</scope>
    <source>
        <strain evidence="13 14">4EA1</strain>
    </source>
</reference>
<dbReference type="GO" id="GO:0008061">
    <property type="term" value="F:chitin binding"/>
    <property type="evidence" value="ECO:0007669"/>
    <property type="project" value="InterPro"/>
</dbReference>
<dbReference type="InterPro" id="IPR003610">
    <property type="entry name" value="CBM5/12"/>
</dbReference>
<dbReference type="Pfam" id="PF00041">
    <property type="entry name" value="fn3"/>
    <property type="match status" value="2"/>
</dbReference>
<feature type="region of interest" description="Disordered" evidence="9">
    <location>
        <begin position="23"/>
        <end position="44"/>
    </location>
</feature>
<dbReference type="InterPro" id="IPR003961">
    <property type="entry name" value="FN3_dom"/>
</dbReference>
<dbReference type="GO" id="GO:0005576">
    <property type="term" value="C:extracellular region"/>
    <property type="evidence" value="ECO:0007669"/>
    <property type="project" value="InterPro"/>
</dbReference>
<comment type="caution">
    <text evidence="13">The sequence shown here is derived from an EMBL/GenBank/DDBJ whole genome shotgun (WGS) entry which is preliminary data.</text>
</comment>
<dbReference type="EC" id="3.2.1.14" evidence="2"/>
<keyword evidence="8" id="KW-0624">Polysaccharide degradation</keyword>
<dbReference type="CDD" id="cd12215">
    <property type="entry name" value="ChiC_BD"/>
    <property type="match status" value="2"/>
</dbReference>
<dbReference type="SUPFAM" id="SSF51055">
    <property type="entry name" value="Carbohydrate binding domain"/>
    <property type="match status" value="2"/>
</dbReference>
<gene>
    <name evidence="13" type="ORF">EA71_02249</name>
</gene>
<keyword evidence="7" id="KW-0326">Glycosidase</keyword>
<keyword evidence="5" id="KW-0146">Chitin degradation</keyword>
<dbReference type="InterPro" id="IPR032179">
    <property type="entry name" value="Cry22Aa_Ig-like"/>
</dbReference>
<dbReference type="SMART" id="SM00060">
    <property type="entry name" value="FN3"/>
    <property type="match status" value="2"/>
</dbReference>
<dbReference type="Gene3D" id="2.10.10.20">
    <property type="entry name" value="Carbohydrate-binding module superfamily 5/12"/>
    <property type="match status" value="2"/>
</dbReference>
<dbReference type="EMBL" id="LEPB01000004">
    <property type="protein sequence ID" value="RCA11490.1"/>
    <property type="molecule type" value="Genomic_DNA"/>
</dbReference>
<feature type="domain" description="GH18" evidence="12">
    <location>
        <begin position="720"/>
        <end position="1016"/>
    </location>
</feature>
<dbReference type="Gene3D" id="2.60.40.10">
    <property type="entry name" value="Immunoglobulins"/>
    <property type="match status" value="5"/>
</dbReference>
<evidence type="ECO:0000256" key="3">
    <source>
        <dbReference type="ARBA" id="ARBA00022729"/>
    </source>
</evidence>
<dbReference type="GO" id="GO:0007156">
    <property type="term" value="P:homophilic cell adhesion via plasma membrane adhesion molecules"/>
    <property type="evidence" value="ECO:0007669"/>
    <property type="project" value="InterPro"/>
</dbReference>
<evidence type="ECO:0000313" key="13">
    <source>
        <dbReference type="EMBL" id="RCA11490.1"/>
    </source>
</evidence>
<dbReference type="GO" id="GO:0000272">
    <property type="term" value="P:polysaccharide catabolic process"/>
    <property type="evidence" value="ECO:0007669"/>
    <property type="project" value="UniProtKB-KW"/>
</dbReference>
<dbReference type="PROSITE" id="PS51910">
    <property type="entry name" value="GH18_2"/>
    <property type="match status" value="2"/>
</dbReference>
<dbReference type="InterPro" id="IPR029070">
    <property type="entry name" value="Chitinase_insertion_sf"/>
</dbReference>
<proteinExistence type="predicted"/>
<dbReference type="InterPro" id="IPR050314">
    <property type="entry name" value="Glycosyl_Hydrlase_18"/>
</dbReference>
<keyword evidence="3" id="KW-0732">Signal</keyword>
<dbReference type="InterPro" id="IPR001223">
    <property type="entry name" value="Glyco_hydro18_cat"/>
</dbReference>
<dbReference type="InterPro" id="IPR017853">
    <property type="entry name" value="GH"/>
</dbReference>
<evidence type="ECO:0000259" key="11">
    <source>
        <dbReference type="PROSITE" id="PS50853"/>
    </source>
</evidence>
<evidence type="ECO:0000256" key="5">
    <source>
        <dbReference type="ARBA" id="ARBA00023024"/>
    </source>
</evidence>
<dbReference type="Proteomes" id="UP000252797">
    <property type="component" value="Unassembled WGS sequence"/>
</dbReference>
<feature type="domain" description="GH18" evidence="12">
    <location>
        <begin position="1"/>
        <end position="301"/>
    </location>
</feature>
<evidence type="ECO:0000256" key="1">
    <source>
        <dbReference type="ARBA" id="ARBA00000822"/>
    </source>
</evidence>
<dbReference type="PANTHER" id="PTHR11177:SF317">
    <property type="entry name" value="CHITINASE 12-RELATED"/>
    <property type="match status" value="1"/>
</dbReference>